<name>A0ABW1NC74_9ACTN</name>
<dbReference type="RefSeq" id="WP_380747175.1">
    <property type="nucleotide sequence ID" value="NZ_JBHSRF010000004.1"/>
</dbReference>
<dbReference type="SUPFAM" id="SSF52540">
    <property type="entry name" value="P-loop containing nucleoside triphosphate hydrolases"/>
    <property type="match status" value="1"/>
</dbReference>
<dbReference type="InterPro" id="IPR013568">
    <property type="entry name" value="SEFIR_dom"/>
</dbReference>
<organism evidence="3 4">
    <name type="scientific">Sphaerisporangium aureirubrum</name>
    <dbReference type="NCBI Taxonomy" id="1544736"/>
    <lineage>
        <taxon>Bacteria</taxon>
        <taxon>Bacillati</taxon>
        <taxon>Actinomycetota</taxon>
        <taxon>Actinomycetes</taxon>
        <taxon>Streptosporangiales</taxon>
        <taxon>Streptosporangiaceae</taxon>
        <taxon>Sphaerisporangium</taxon>
    </lineage>
</organism>
<dbReference type="Gene3D" id="3.40.50.300">
    <property type="entry name" value="P-loop containing nucleotide triphosphate hydrolases"/>
    <property type="match status" value="2"/>
</dbReference>
<dbReference type="EMBL" id="JBHSRF010000004">
    <property type="protein sequence ID" value="MFC6080402.1"/>
    <property type="molecule type" value="Genomic_DNA"/>
</dbReference>
<evidence type="ECO:0000313" key="3">
    <source>
        <dbReference type="EMBL" id="MFC6080402.1"/>
    </source>
</evidence>
<reference evidence="4" key="1">
    <citation type="journal article" date="2019" name="Int. J. Syst. Evol. Microbiol.">
        <title>The Global Catalogue of Microorganisms (GCM) 10K type strain sequencing project: providing services to taxonomists for standard genome sequencing and annotation.</title>
        <authorList>
            <consortium name="The Broad Institute Genomics Platform"/>
            <consortium name="The Broad Institute Genome Sequencing Center for Infectious Disease"/>
            <person name="Wu L."/>
            <person name="Ma J."/>
        </authorList>
    </citation>
    <scope>NUCLEOTIDE SEQUENCE [LARGE SCALE GENOMIC DNA]</scope>
    <source>
        <strain evidence="4">JCM 30346</strain>
    </source>
</reference>
<keyword evidence="1" id="KW-0812">Transmembrane</keyword>
<feature type="transmembrane region" description="Helical" evidence="1">
    <location>
        <begin position="899"/>
        <end position="917"/>
    </location>
</feature>
<dbReference type="PANTHER" id="PTHR13696:SF52">
    <property type="entry name" value="PARA FAMILY PROTEIN CT_582"/>
    <property type="match status" value="1"/>
</dbReference>
<dbReference type="InterPro" id="IPR050678">
    <property type="entry name" value="DNA_Partitioning_ATPase"/>
</dbReference>
<evidence type="ECO:0000259" key="2">
    <source>
        <dbReference type="PROSITE" id="PS51534"/>
    </source>
</evidence>
<evidence type="ECO:0000313" key="4">
    <source>
        <dbReference type="Proteomes" id="UP001596137"/>
    </source>
</evidence>
<comment type="caution">
    <text evidence="3">The sequence shown here is derived from an EMBL/GenBank/DDBJ whole genome shotgun (WGS) entry which is preliminary data.</text>
</comment>
<gene>
    <name evidence="3" type="ORF">ACFP1K_04490</name>
</gene>
<protein>
    <submittedName>
        <fullName evidence="3">KGGVGR-motif variant AAA ATPase</fullName>
    </submittedName>
</protein>
<dbReference type="NCBIfam" id="NF047398">
    <property type="entry name" value="AAA_KGGVGR"/>
    <property type="match status" value="1"/>
</dbReference>
<feature type="transmembrane region" description="Helical" evidence="1">
    <location>
        <begin position="954"/>
        <end position="975"/>
    </location>
</feature>
<keyword evidence="4" id="KW-1185">Reference proteome</keyword>
<keyword evidence="1" id="KW-0472">Membrane</keyword>
<dbReference type="PANTHER" id="PTHR13696">
    <property type="entry name" value="P-LOOP CONTAINING NUCLEOSIDE TRIPHOSPHATE HYDROLASE"/>
    <property type="match status" value="1"/>
</dbReference>
<dbReference type="Proteomes" id="UP001596137">
    <property type="component" value="Unassembled WGS sequence"/>
</dbReference>
<dbReference type="PROSITE" id="PS51534">
    <property type="entry name" value="SEFIR"/>
    <property type="match status" value="1"/>
</dbReference>
<accession>A0ABW1NC74</accession>
<feature type="domain" description="SEFIR" evidence="2">
    <location>
        <begin position="340"/>
        <end position="470"/>
    </location>
</feature>
<sequence length="1062" mass="117378">MPAPIITFYSYKGGTGRSMSLANAAWILASNGLRVLAMDWDLEAPGLHRFFHPFLPDRDLRTSSGVIDLMWEFATAAVDPEGPAGPDWYEKLARVAPYTVSVEHPFPGAGTVDLVPAGRQDASYAALVSTFDWGNFYDRLGGGQFLEALKRDVRDRYDYVLIDSRTGLSDTAGICTVQLPDILVNCFTFSTQSIDGAAAVAASIHRQRRGDQLRLFPVPMRVEDGEQSKLDAGRDYARKRFGRYLSHLPDPERYWGEVEVPYKSFYAYEEVLATIGDRPLQENTILAASERIVAYLTDGRVTGLAAPPTEAERRTLLARYAREGGPAPLVRGGIGFGEESPRVFVSFAYDSADHFERVRELWYVLRQTGLDARLDLAPGQRRADWSDWLAAELRAADLVVVVASPTYRRQAEEGEDGQAPRLLRDAYRHDLTRRRFVPLVLPDDSAADLPGFLETGPEEEVRLEELTPTGVEPLLRTLAGRYAPKAGRVAQPRVGPSHRPDDPRLLEAKEALAETVALQWRAESLVRELYAPDLLPLTWASTARPVSAAGVTAYPETSWHGEPRLRGDMSSIADMFLSLPWRRLVVLGEPGTGKTSSAIILVLDLLQRAGTSTDPVPVLLSLSTWDPGVESFDTWLARRLREDYPTLARLGPEAAGRLVASGDILPVLDGLDEIPFDQRDLALLALDRSTTGRPLVVISRSSEYEATVRGTGRALAKAVVIEMLPLALADTFGHLRDVSLPTDTRWSDLSVHLIEDPEQPLARALSTPLMVMLTRAAYTSPGTEPAKLLDRGRFPDQAAIESHLLAQFIPVAYARYPTSPAGEGTNYDPAKATAWLSFLAFFMTMESSRELAWWRLHEALPPLVKRIGPGLVAGVPTALTTWVVGALSSWATLFPTVPLWQAVAAVGLFTGVLAMTARPPSGPRERLGIGRWATRWRPAYSPLNALRRDRTSTLIVIMIVLAPGVLALPFSTLIWQDGTYPSALLGGFPIALLFLVRSAWGWLGLSRFWLALRGHLPWRLMRFLADAHRRGVLRQNGPVYQFRHAHLQDWLAGKYDGPRPGR</sequence>
<evidence type="ECO:0000256" key="1">
    <source>
        <dbReference type="SAM" id="Phobius"/>
    </source>
</evidence>
<keyword evidence="1" id="KW-1133">Transmembrane helix</keyword>
<dbReference type="Pfam" id="PF13676">
    <property type="entry name" value="TIR_2"/>
    <property type="match status" value="1"/>
</dbReference>
<dbReference type="InterPro" id="IPR027417">
    <property type="entry name" value="P-loop_NTPase"/>
</dbReference>
<proteinExistence type="predicted"/>
<dbReference type="InterPro" id="IPR000157">
    <property type="entry name" value="TIR_dom"/>
</dbReference>
<feature type="transmembrane region" description="Helical" evidence="1">
    <location>
        <begin position="987"/>
        <end position="1012"/>
    </location>
</feature>